<evidence type="ECO:0000256" key="1">
    <source>
        <dbReference type="SAM" id="Phobius"/>
    </source>
</evidence>
<feature type="transmembrane region" description="Helical" evidence="1">
    <location>
        <begin position="21"/>
        <end position="39"/>
    </location>
</feature>
<dbReference type="EMBL" id="MCGE01000040">
    <property type="protein sequence ID" value="ORZ06274.1"/>
    <property type="molecule type" value="Genomic_DNA"/>
</dbReference>
<keyword evidence="3" id="KW-1185">Reference proteome</keyword>
<keyword evidence="1" id="KW-1133">Transmembrane helix</keyword>
<dbReference type="AlphaFoldDB" id="A0A1X2HZU5"/>
<keyword evidence="1" id="KW-0812">Transmembrane</keyword>
<gene>
    <name evidence="2" type="ORF">BCR42DRAFT_443374</name>
</gene>
<dbReference type="Proteomes" id="UP000193560">
    <property type="component" value="Unassembled WGS sequence"/>
</dbReference>
<evidence type="ECO:0000313" key="3">
    <source>
        <dbReference type="Proteomes" id="UP000193560"/>
    </source>
</evidence>
<proteinExistence type="predicted"/>
<keyword evidence="1" id="KW-0472">Membrane</keyword>
<protein>
    <submittedName>
        <fullName evidence="2">Uncharacterized protein</fullName>
    </submittedName>
</protein>
<organism evidence="2 3">
    <name type="scientific">Absidia repens</name>
    <dbReference type="NCBI Taxonomy" id="90262"/>
    <lineage>
        <taxon>Eukaryota</taxon>
        <taxon>Fungi</taxon>
        <taxon>Fungi incertae sedis</taxon>
        <taxon>Mucoromycota</taxon>
        <taxon>Mucoromycotina</taxon>
        <taxon>Mucoromycetes</taxon>
        <taxon>Mucorales</taxon>
        <taxon>Cunninghamellaceae</taxon>
        <taxon>Absidia</taxon>
    </lineage>
</organism>
<evidence type="ECO:0000313" key="2">
    <source>
        <dbReference type="EMBL" id="ORZ06274.1"/>
    </source>
</evidence>
<name>A0A1X2HZU5_9FUNG</name>
<accession>A0A1X2HZU5</accession>
<comment type="caution">
    <text evidence="2">The sequence shown here is derived from an EMBL/GenBank/DDBJ whole genome shotgun (WGS) entry which is preliminary data.</text>
</comment>
<reference evidence="2 3" key="1">
    <citation type="submission" date="2016-07" db="EMBL/GenBank/DDBJ databases">
        <title>Pervasive Adenine N6-methylation of Active Genes in Fungi.</title>
        <authorList>
            <consortium name="DOE Joint Genome Institute"/>
            <person name="Mondo S.J."/>
            <person name="Dannebaum R.O."/>
            <person name="Kuo R.C."/>
            <person name="Labutti K."/>
            <person name="Haridas S."/>
            <person name="Kuo A."/>
            <person name="Salamov A."/>
            <person name="Ahrendt S.R."/>
            <person name="Lipzen A."/>
            <person name="Sullivan W."/>
            <person name="Andreopoulos W.B."/>
            <person name="Clum A."/>
            <person name="Lindquist E."/>
            <person name="Daum C."/>
            <person name="Ramamoorthy G.K."/>
            <person name="Gryganskyi A."/>
            <person name="Culley D."/>
            <person name="Magnuson J.K."/>
            <person name="James T.Y."/>
            <person name="O'Malley M.A."/>
            <person name="Stajich J.E."/>
            <person name="Spatafora J.W."/>
            <person name="Visel A."/>
            <person name="Grigoriev I.V."/>
        </authorList>
    </citation>
    <scope>NUCLEOTIDE SEQUENCE [LARGE SCALE GENOMIC DNA]</scope>
    <source>
        <strain evidence="2 3">NRRL 1336</strain>
    </source>
</reference>
<sequence length="60" mass="6981">MDILVHKQGRWMWSGTERNKAVAAQLEMIYPLIMIPLAMVDTLMTKNTIIYIDLNDVIFN</sequence>